<dbReference type="Proteomes" id="UP000294535">
    <property type="component" value="Unassembled WGS sequence"/>
</dbReference>
<keyword evidence="3" id="KW-0378">Hydrolase</keyword>
<evidence type="ECO:0000256" key="3">
    <source>
        <dbReference type="ARBA" id="ARBA00022801"/>
    </source>
</evidence>
<comment type="caution">
    <text evidence="7">The sequence shown here is derived from an EMBL/GenBank/DDBJ whole genome shotgun (WGS) entry which is preliminary data.</text>
</comment>
<evidence type="ECO:0000256" key="2">
    <source>
        <dbReference type="ARBA" id="ARBA00022723"/>
    </source>
</evidence>
<dbReference type="InterPro" id="IPR028090">
    <property type="entry name" value="JAB_dom_prok"/>
</dbReference>
<dbReference type="AlphaFoldDB" id="A0A4V3D235"/>
<protein>
    <submittedName>
        <fullName evidence="7">Integrative and conjugative element protein (TIGR02256 family)</fullName>
    </submittedName>
</protein>
<proteinExistence type="predicted"/>
<sequence>MKEFLIGQYNIVLSENLIELIYNYRQIEKGKPESGGILLGQKKDNIIYLLRASTPNNKDKFHRTGFTRNKEIAQSIINYEFYNSGKKTIYLGEWHSHPENFPTPSNQDMRMIKDQFEKNDLNEKFIFLIIVGIESLYIGILDNVGIEKTNIAWTSLKENFSKID</sequence>
<keyword evidence="4" id="KW-0862">Zinc</keyword>
<dbReference type="SUPFAM" id="SSF102712">
    <property type="entry name" value="JAB1/MPN domain"/>
    <property type="match status" value="1"/>
</dbReference>
<evidence type="ECO:0000256" key="4">
    <source>
        <dbReference type="ARBA" id="ARBA00022833"/>
    </source>
</evidence>
<accession>A0A4V3D235</accession>
<evidence type="ECO:0000313" key="7">
    <source>
        <dbReference type="EMBL" id="TDQ16643.1"/>
    </source>
</evidence>
<dbReference type="RefSeq" id="WP_133556741.1">
    <property type="nucleotide sequence ID" value="NZ_SNYF01000007.1"/>
</dbReference>
<keyword evidence="1" id="KW-0645">Protease</keyword>
<keyword evidence="5" id="KW-0482">Metalloprotease</keyword>
<evidence type="ECO:0000256" key="5">
    <source>
        <dbReference type="ARBA" id="ARBA00023049"/>
    </source>
</evidence>
<dbReference type="OrthoDB" id="517279at2"/>
<organism evidence="7 8">
    <name type="scientific">Algoriphagus boseongensis</name>
    <dbReference type="NCBI Taxonomy" id="1442587"/>
    <lineage>
        <taxon>Bacteria</taxon>
        <taxon>Pseudomonadati</taxon>
        <taxon>Bacteroidota</taxon>
        <taxon>Cytophagia</taxon>
        <taxon>Cytophagales</taxon>
        <taxon>Cyclobacteriaceae</taxon>
        <taxon>Algoriphagus</taxon>
    </lineage>
</organism>
<evidence type="ECO:0000313" key="8">
    <source>
        <dbReference type="Proteomes" id="UP000294535"/>
    </source>
</evidence>
<dbReference type="GO" id="GO:0008237">
    <property type="term" value="F:metallopeptidase activity"/>
    <property type="evidence" value="ECO:0007669"/>
    <property type="project" value="UniProtKB-KW"/>
</dbReference>
<dbReference type="GO" id="GO:0006508">
    <property type="term" value="P:proteolysis"/>
    <property type="evidence" value="ECO:0007669"/>
    <property type="project" value="UniProtKB-KW"/>
</dbReference>
<name>A0A4V3D235_9BACT</name>
<gene>
    <name evidence="7" type="ORF">DFQ04_2765</name>
</gene>
<evidence type="ECO:0000259" key="6">
    <source>
        <dbReference type="Pfam" id="PF14464"/>
    </source>
</evidence>
<keyword evidence="2" id="KW-0479">Metal-binding</keyword>
<dbReference type="GO" id="GO:0046872">
    <property type="term" value="F:metal ion binding"/>
    <property type="evidence" value="ECO:0007669"/>
    <property type="project" value="UniProtKB-KW"/>
</dbReference>
<evidence type="ECO:0000256" key="1">
    <source>
        <dbReference type="ARBA" id="ARBA00022670"/>
    </source>
</evidence>
<dbReference type="Gene3D" id="3.40.140.10">
    <property type="entry name" value="Cytidine Deaminase, domain 2"/>
    <property type="match status" value="1"/>
</dbReference>
<dbReference type="Pfam" id="PF14464">
    <property type="entry name" value="Prok-JAB"/>
    <property type="match status" value="1"/>
</dbReference>
<keyword evidence="8" id="KW-1185">Reference proteome</keyword>
<dbReference type="EMBL" id="SNYF01000007">
    <property type="protein sequence ID" value="TDQ16643.1"/>
    <property type="molecule type" value="Genomic_DNA"/>
</dbReference>
<reference evidence="7 8" key="1">
    <citation type="submission" date="2019-03" db="EMBL/GenBank/DDBJ databases">
        <title>Genomic Encyclopedia of Type Strains, Phase III (KMG-III): the genomes of soil and plant-associated and newly described type strains.</title>
        <authorList>
            <person name="Whitman W."/>
        </authorList>
    </citation>
    <scope>NUCLEOTIDE SEQUENCE [LARGE SCALE GENOMIC DNA]</scope>
    <source>
        <strain evidence="7 8">CECT 8446</strain>
    </source>
</reference>
<feature type="domain" description="JAB" evidence="6">
    <location>
        <begin position="31"/>
        <end position="131"/>
    </location>
</feature>